<evidence type="ECO:0000313" key="5">
    <source>
        <dbReference type="EMBL" id="KAF0741864.1"/>
    </source>
</evidence>
<dbReference type="InterPro" id="IPR000873">
    <property type="entry name" value="AMP-dep_synth/lig_dom"/>
</dbReference>
<dbReference type="Gene3D" id="3.40.50.12780">
    <property type="entry name" value="N-terminal domain of ligase-like"/>
    <property type="match status" value="1"/>
</dbReference>
<dbReference type="SUPFAM" id="SSF56801">
    <property type="entry name" value="Acetyl-CoA synthetase-like"/>
    <property type="match status" value="1"/>
</dbReference>
<dbReference type="PANTHER" id="PTHR43272:SF33">
    <property type="entry name" value="AMP-BINDING DOMAIN-CONTAINING PROTEIN-RELATED"/>
    <property type="match status" value="1"/>
</dbReference>
<dbReference type="GO" id="GO:0004467">
    <property type="term" value="F:long-chain fatty acid-CoA ligase activity"/>
    <property type="evidence" value="ECO:0007669"/>
    <property type="project" value="TreeGrafter"/>
</dbReference>
<sequence>MTVLSTAVTYSASFLLVALSSLYLIYFRPTRKVKPPLVYSNGDESTIQPGHGAIRKIGSFPKPVANSLLESLQRSVRKFPKHPFLGHRPVVNGVVGDFVWQSYEEAYERIQNFAAGIQHEKMMEPTSDGQRLLCLYMKNRPEWLIAQYGAHYAGGYISSLYDTLGTSSTIFILKQTEVQTVICTTTELPTVVASKSGCPHLKFVVLCDVTSVEGVDISKVTAAGLKVSSITEIEEIGARFPIAPKYAKLTDPTFLMYTSGTTGDPKGVILSSQNLMTCAEGIIERISHGPVVDTINESATHLSYLPLAHIFEHIVLVALISVGGRIGCYQGNTLKLAEDLTALRPTIFPTVPRLLNKIYDKVVLTARSAGGIKTMLFNWALETKLANLKRGYLGHPFFDKLIFSKIQQKLGLDRCKLIAIGSAPLSPDVMSFFRIALDTSLVEGYGQSEAAGVSTVSDPRDYDSGNVGAPMNCVEMKLISVPDMGYEVTDTTHGEGEGQFPVEGRGEICFRGPTVFSGYYKAPKLTSDAIDADGWLHSGDIGVWLLDGRLKIVDRKKNIFKLSQGEYVAPEKIEIVVAGSELVSQVFVYGDSMHSVLVAIVIPEEQTFVALAKTLGIDGSFAALCQNEQMIDAVHKNIVSVSKAAGLHSFETVKAIKLHTELFSVENDLLTPTFKLKRNEAKKVFLKDIDALYAKVGDLVAGQNVKQA</sequence>
<dbReference type="EMBL" id="VJMJ01000034">
    <property type="protein sequence ID" value="KAF0741864.1"/>
    <property type="molecule type" value="Genomic_DNA"/>
</dbReference>
<evidence type="ECO:0000256" key="3">
    <source>
        <dbReference type="SAM" id="Phobius"/>
    </source>
</evidence>
<comment type="caution">
    <text evidence="5">The sequence shown here is derived from an EMBL/GenBank/DDBJ whole genome shotgun (WGS) entry which is preliminary data.</text>
</comment>
<keyword evidence="6" id="KW-1185">Reference proteome</keyword>
<keyword evidence="3" id="KW-1133">Transmembrane helix</keyword>
<feature type="transmembrane region" description="Helical" evidence="3">
    <location>
        <begin position="6"/>
        <end position="26"/>
    </location>
</feature>
<feature type="domain" description="AMP-dependent synthetase/ligase" evidence="4">
    <location>
        <begin position="73"/>
        <end position="520"/>
    </location>
</feature>
<dbReference type="PROSITE" id="PS00455">
    <property type="entry name" value="AMP_BINDING"/>
    <property type="match status" value="1"/>
</dbReference>
<proteinExistence type="predicted"/>
<name>A0A6G0XN13_9STRA</name>
<dbReference type="GO" id="GO:0016020">
    <property type="term" value="C:membrane"/>
    <property type="evidence" value="ECO:0007669"/>
    <property type="project" value="TreeGrafter"/>
</dbReference>
<dbReference type="Pfam" id="PF00501">
    <property type="entry name" value="AMP-binding"/>
    <property type="match status" value="1"/>
</dbReference>
<dbReference type="InterPro" id="IPR042099">
    <property type="entry name" value="ANL_N_sf"/>
</dbReference>
<organism evidence="5 6">
    <name type="scientific">Aphanomyces euteiches</name>
    <dbReference type="NCBI Taxonomy" id="100861"/>
    <lineage>
        <taxon>Eukaryota</taxon>
        <taxon>Sar</taxon>
        <taxon>Stramenopiles</taxon>
        <taxon>Oomycota</taxon>
        <taxon>Saprolegniomycetes</taxon>
        <taxon>Saprolegniales</taxon>
        <taxon>Verrucalvaceae</taxon>
        <taxon>Aphanomyces</taxon>
    </lineage>
</organism>
<protein>
    <recommendedName>
        <fullName evidence="4">AMP-dependent synthetase/ligase domain-containing protein</fullName>
    </recommendedName>
</protein>
<dbReference type="InterPro" id="IPR020845">
    <property type="entry name" value="AMP-binding_CS"/>
</dbReference>
<evidence type="ECO:0000256" key="2">
    <source>
        <dbReference type="ARBA" id="ARBA00022840"/>
    </source>
</evidence>
<dbReference type="GO" id="GO:0005783">
    <property type="term" value="C:endoplasmic reticulum"/>
    <property type="evidence" value="ECO:0007669"/>
    <property type="project" value="TreeGrafter"/>
</dbReference>
<dbReference type="VEuPathDB" id="FungiDB:AeMF1_000955"/>
<keyword evidence="3" id="KW-0472">Membrane</keyword>
<reference evidence="5 6" key="1">
    <citation type="submission" date="2019-07" db="EMBL/GenBank/DDBJ databases">
        <title>Genomics analysis of Aphanomyces spp. identifies a new class of oomycete effector associated with host adaptation.</title>
        <authorList>
            <person name="Gaulin E."/>
        </authorList>
    </citation>
    <scope>NUCLEOTIDE SEQUENCE [LARGE SCALE GENOMIC DNA]</scope>
    <source>
        <strain evidence="5 6">ATCC 201684</strain>
    </source>
</reference>
<dbReference type="PANTHER" id="PTHR43272">
    <property type="entry name" value="LONG-CHAIN-FATTY-ACID--COA LIGASE"/>
    <property type="match status" value="1"/>
</dbReference>
<dbReference type="GO" id="GO:0005524">
    <property type="term" value="F:ATP binding"/>
    <property type="evidence" value="ECO:0007669"/>
    <property type="project" value="UniProtKB-KW"/>
</dbReference>
<accession>A0A6G0XN13</accession>
<dbReference type="Proteomes" id="UP000481153">
    <property type="component" value="Unassembled WGS sequence"/>
</dbReference>
<keyword evidence="2" id="KW-0067">ATP-binding</keyword>
<keyword evidence="3" id="KW-0812">Transmembrane</keyword>
<gene>
    <name evidence="5" type="ORF">Ae201684_003055</name>
</gene>
<evidence type="ECO:0000256" key="1">
    <source>
        <dbReference type="ARBA" id="ARBA00022741"/>
    </source>
</evidence>
<evidence type="ECO:0000259" key="4">
    <source>
        <dbReference type="Pfam" id="PF00501"/>
    </source>
</evidence>
<dbReference type="AlphaFoldDB" id="A0A6G0XN13"/>
<keyword evidence="1" id="KW-0547">Nucleotide-binding</keyword>
<evidence type="ECO:0000313" key="6">
    <source>
        <dbReference type="Proteomes" id="UP000481153"/>
    </source>
</evidence>